<organism evidence="1 2">
    <name type="scientific">Legionella tucsonensis</name>
    <dbReference type="NCBI Taxonomy" id="40335"/>
    <lineage>
        <taxon>Bacteria</taxon>
        <taxon>Pseudomonadati</taxon>
        <taxon>Pseudomonadota</taxon>
        <taxon>Gammaproteobacteria</taxon>
        <taxon>Legionellales</taxon>
        <taxon>Legionellaceae</taxon>
        <taxon>Legionella</taxon>
    </lineage>
</organism>
<proteinExistence type="predicted"/>
<name>A0A0W0ZUK0_9GAMM</name>
<gene>
    <name evidence="1" type="ORF">Ltuc_0691</name>
</gene>
<protein>
    <recommendedName>
        <fullName evidence="3">DUF3757 domain-containing protein</fullName>
    </recommendedName>
</protein>
<dbReference type="AlphaFoldDB" id="A0A0W0ZUK0"/>
<dbReference type="InterPro" id="IPR022231">
    <property type="entry name" value="DUF3757"/>
</dbReference>
<reference evidence="1 2" key="1">
    <citation type="submission" date="2015-11" db="EMBL/GenBank/DDBJ databases">
        <title>Genomic analysis of 38 Legionella species identifies large and diverse effector repertoires.</title>
        <authorList>
            <person name="Burstein D."/>
            <person name="Amaro F."/>
            <person name="Zusman T."/>
            <person name="Lifshitz Z."/>
            <person name="Cohen O."/>
            <person name="Gilbert J.A."/>
            <person name="Pupko T."/>
            <person name="Shuman H.A."/>
            <person name="Segal G."/>
        </authorList>
    </citation>
    <scope>NUCLEOTIDE SEQUENCE [LARGE SCALE GENOMIC DNA]</scope>
    <source>
        <strain evidence="1 2">ATCC 49180</strain>
    </source>
</reference>
<evidence type="ECO:0000313" key="2">
    <source>
        <dbReference type="Proteomes" id="UP000054693"/>
    </source>
</evidence>
<dbReference type="Pfam" id="PF12582">
    <property type="entry name" value="DUF3757"/>
    <property type="match status" value="1"/>
</dbReference>
<dbReference type="STRING" id="40335.Ltuc_0691"/>
<dbReference type="PATRIC" id="fig|40335.7.peg.727"/>
<dbReference type="Proteomes" id="UP000054693">
    <property type="component" value="Unassembled WGS sequence"/>
</dbReference>
<accession>A0A0W0ZUK0</accession>
<sequence>MRKCHILIFSFFLAQFTEMGHTTNCPDPQTTSLKWGIPPAPWIVNPYSPNLPQGDENTRFVRANILVAGYGQGVVCTYKNSVGEYSIWWQALTKVPSRLDYNWVDTLGGFVCTQGLDQCQFYTAAIQSKEKHNWFGFVLK</sequence>
<dbReference type="EMBL" id="LNZA01000001">
    <property type="protein sequence ID" value="KTD72844.1"/>
    <property type="molecule type" value="Genomic_DNA"/>
</dbReference>
<evidence type="ECO:0000313" key="1">
    <source>
        <dbReference type="EMBL" id="KTD72844.1"/>
    </source>
</evidence>
<comment type="caution">
    <text evidence="1">The sequence shown here is derived from an EMBL/GenBank/DDBJ whole genome shotgun (WGS) entry which is preliminary data.</text>
</comment>
<evidence type="ECO:0008006" key="3">
    <source>
        <dbReference type="Google" id="ProtNLM"/>
    </source>
</evidence>
<keyword evidence="2" id="KW-1185">Reference proteome</keyword>
<dbReference type="OrthoDB" id="5637761at2"/>